<accession>A0AA42BLC6</accession>
<sequence length="67" mass="7384">MCLSNEAAAIKLAERDNLVGELVEALQMIYLEQIDYITLNNLGDPHHNQSMQMARAALAKAREGAQS</sequence>
<evidence type="ECO:0000313" key="1">
    <source>
        <dbReference type="EMBL" id="MCP1173762.1"/>
    </source>
</evidence>
<organism evidence="1 2">
    <name type="scientific">Ralstonia chuxiongensis</name>
    <dbReference type="NCBI Taxonomy" id="2957504"/>
    <lineage>
        <taxon>Bacteria</taxon>
        <taxon>Pseudomonadati</taxon>
        <taxon>Pseudomonadota</taxon>
        <taxon>Betaproteobacteria</taxon>
        <taxon>Burkholderiales</taxon>
        <taxon>Burkholderiaceae</taxon>
        <taxon>Ralstonia</taxon>
    </lineage>
</organism>
<comment type="caution">
    <text evidence="1">The sequence shown here is derived from an EMBL/GenBank/DDBJ whole genome shotgun (WGS) entry which is preliminary data.</text>
</comment>
<name>A0AA42BLC6_9RALS</name>
<dbReference type="EMBL" id="JAMYWC010000004">
    <property type="protein sequence ID" value="MCP1173762.1"/>
    <property type="molecule type" value="Genomic_DNA"/>
</dbReference>
<dbReference type="RefSeq" id="WP_253538426.1">
    <property type="nucleotide sequence ID" value="NZ_JAMYWC010000004.1"/>
</dbReference>
<reference evidence="2" key="1">
    <citation type="journal article" date="2023" name="Front. Microbiol.">
        <title>Ralstonia chuxiongensis sp. nov., Ralstonia mojiangensis sp. nov., and Ralstonia soli sp. nov., isolated from tobacco fields, are three novel species in the family Burkholderiaceae.</title>
        <authorList>
            <person name="Lu C.H."/>
            <person name="Zhang Y.Y."/>
            <person name="Jiang N."/>
            <person name="Chen W."/>
            <person name="Shao X."/>
            <person name="Zhao Z.M."/>
            <person name="Lu W.L."/>
            <person name="Hu X."/>
            <person name="Xi Y.X."/>
            <person name="Zou S.Y."/>
            <person name="Wei Q.J."/>
            <person name="Lin Z.L."/>
            <person name="Gong L."/>
            <person name="Gai X.T."/>
            <person name="Zhang L.Q."/>
            <person name="Li J.Y."/>
            <person name="Jin Y."/>
            <person name="Xia Z.Y."/>
        </authorList>
    </citation>
    <scope>NUCLEOTIDE SEQUENCE [LARGE SCALE GENOMIC DNA]</scope>
    <source>
        <strain evidence="2">21YRMH01-3</strain>
    </source>
</reference>
<dbReference type="Proteomes" id="UP001162793">
    <property type="component" value="Unassembled WGS sequence"/>
</dbReference>
<keyword evidence="2" id="KW-1185">Reference proteome</keyword>
<proteinExistence type="predicted"/>
<protein>
    <submittedName>
        <fullName evidence="1">Uncharacterized protein</fullName>
    </submittedName>
</protein>
<dbReference type="AlphaFoldDB" id="A0AA42BLC6"/>
<gene>
    <name evidence="1" type="ORF">NKG59_15480</name>
</gene>
<evidence type="ECO:0000313" key="2">
    <source>
        <dbReference type="Proteomes" id="UP001162793"/>
    </source>
</evidence>